<evidence type="ECO:0000256" key="2">
    <source>
        <dbReference type="SAM" id="Phobius"/>
    </source>
</evidence>
<dbReference type="Pfam" id="PF07698">
    <property type="entry name" value="7TM-7TMR_HD"/>
    <property type="match status" value="1"/>
</dbReference>
<gene>
    <name evidence="4" type="ORF">ENW48_07685</name>
</gene>
<feature type="transmembrane region" description="Helical" evidence="2">
    <location>
        <begin position="368"/>
        <end position="386"/>
    </location>
</feature>
<sequence>MWCAIPWYRTLSGPTRGVANARDPARVRCRMPDNELQGKTPVRSSWLGFLKSKWHWRLKPAALARYQTTAQILLLLGLSLAITLLFVPHPRKPLSHYQVGAISQENVRAFKDFLVEDVETTRQRQQELLAKIPPVFDLDEEAAAKVQESLHRGLEYLRKVIRELPAPMSPPEGRGASPSWVGRYQELLKHKAEFERLLGVKIPAATFQLLVKTEISPALETLTYQVISQIYRQGVVNPRTLAQPQPREILLRRLPSLEEQVIQAPFPFLVVDELRKPVNLYCREVAAEFSAADRLLVCDLVQHLVQPNISANLAETQARRQKALEQLRPTYFQVKKGELILREGERITPLHLAKLKAQNEAYPRHGSLLAFLGGFLSLVLILWLAYNLARISLKNFSTQLKDLFFLAVLIFVSLLLNQSLLNLAALLTPVRPELGRNLVYALPIALGPICAALFLGLETGLALTFLIATFTALLLEKPFPLFLYLFCGSLMGVWGVSRFSRRGSLINSGLAICGVNLIMVTAFKFLDFPFTSRDLLMGELCALGGGLLTGILALGFTPIIESLFRYTSNIRLLELLNLDQPLLKELMLVAPGTYHHSLVVGQMVEAAAAAIGANPLLAKAAAYYHDIGKIKKPAYFVENQYGGENKHEKLAPSMSSLILISHVKDGVELARKHHLGSRICDIIQQHHGTCTISYFYNKAKSLCPDPNKVNPDDYRYPGPKPQTKEAGLVLVADQVEAASKTLTDPTPARIQGMVQKIVNNIFADGQLDECELTLKELHLIAKHCNKILSGIFHQRIQYPVPVEKTRSHEDLDKQPTKKNGLKPVGAPRKNHTDLKRLGMG</sequence>
<dbReference type="InterPro" id="IPR006675">
    <property type="entry name" value="HDIG_dom"/>
</dbReference>
<feature type="transmembrane region" description="Helical" evidence="2">
    <location>
        <begin position="504"/>
        <end position="523"/>
    </location>
</feature>
<feature type="transmembrane region" description="Helical" evidence="2">
    <location>
        <begin position="68"/>
        <end position="87"/>
    </location>
</feature>
<dbReference type="PROSITE" id="PS51831">
    <property type="entry name" value="HD"/>
    <property type="match status" value="1"/>
</dbReference>
<dbReference type="InterPro" id="IPR003607">
    <property type="entry name" value="HD/PDEase_dom"/>
</dbReference>
<feature type="compositionally biased region" description="Basic and acidic residues" evidence="1">
    <location>
        <begin position="830"/>
        <end position="840"/>
    </location>
</feature>
<dbReference type="SUPFAM" id="SSF109604">
    <property type="entry name" value="HD-domain/PDEase-like"/>
    <property type="match status" value="1"/>
</dbReference>
<dbReference type="Pfam" id="PF07697">
    <property type="entry name" value="7TMR-HDED"/>
    <property type="match status" value="1"/>
</dbReference>
<proteinExistence type="predicted"/>
<dbReference type="Gene3D" id="1.10.3210.10">
    <property type="entry name" value="Hypothetical protein af1432"/>
    <property type="match status" value="1"/>
</dbReference>
<dbReference type="PANTHER" id="PTHR36442:SF1">
    <property type="entry name" value="CYCLIC-DI-AMP PHOSPHODIESTERASE PGPH"/>
    <property type="match status" value="1"/>
</dbReference>
<dbReference type="InterPro" id="IPR011624">
    <property type="entry name" value="Metal-dep_PHydrolase_7TM_extra"/>
</dbReference>
<dbReference type="InterPro" id="IPR052722">
    <property type="entry name" value="PgpH_phosphodiesterase"/>
</dbReference>
<feature type="transmembrane region" description="Helical" evidence="2">
    <location>
        <begin position="535"/>
        <end position="556"/>
    </location>
</feature>
<dbReference type="Pfam" id="PF01966">
    <property type="entry name" value="HD"/>
    <property type="match status" value="1"/>
</dbReference>
<evidence type="ECO:0000256" key="1">
    <source>
        <dbReference type="SAM" id="MobiDB-lite"/>
    </source>
</evidence>
<feature type="transmembrane region" description="Helical" evidence="2">
    <location>
        <begin position="406"/>
        <end position="427"/>
    </location>
</feature>
<evidence type="ECO:0000259" key="3">
    <source>
        <dbReference type="PROSITE" id="PS51831"/>
    </source>
</evidence>
<feature type="domain" description="HD" evidence="3">
    <location>
        <begin position="593"/>
        <end position="738"/>
    </location>
</feature>
<dbReference type="EMBL" id="DTKJ01000055">
    <property type="protein sequence ID" value="HGZ12082.1"/>
    <property type="molecule type" value="Genomic_DNA"/>
</dbReference>
<feature type="compositionally biased region" description="Basic and acidic residues" evidence="1">
    <location>
        <begin position="803"/>
        <end position="815"/>
    </location>
</feature>
<feature type="transmembrane region" description="Helical" evidence="2">
    <location>
        <begin position="439"/>
        <end position="467"/>
    </location>
</feature>
<dbReference type="SMART" id="SM00471">
    <property type="entry name" value="HDc"/>
    <property type="match status" value="1"/>
</dbReference>
<keyword evidence="2" id="KW-1133">Transmembrane helix</keyword>
<dbReference type="InterPro" id="IPR006674">
    <property type="entry name" value="HD_domain"/>
</dbReference>
<keyword evidence="2" id="KW-0812">Transmembrane</keyword>
<evidence type="ECO:0000313" key="4">
    <source>
        <dbReference type="EMBL" id="HGZ12082.1"/>
    </source>
</evidence>
<dbReference type="InterPro" id="IPR011621">
    <property type="entry name" value="Metal-dep_PHydrolase_7TM_intra"/>
</dbReference>
<protein>
    <submittedName>
        <fullName evidence="4">HDIG domain-containing protein</fullName>
    </submittedName>
</protein>
<dbReference type="PANTHER" id="PTHR36442">
    <property type="entry name" value="CYCLIC-DI-AMP PHOSPHODIESTERASE PGPH"/>
    <property type="match status" value="1"/>
</dbReference>
<feature type="transmembrane region" description="Helical" evidence="2">
    <location>
        <begin position="479"/>
        <end position="497"/>
    </location>
</feature>
<dbReference type="AlphaFoldDB" id="A0A7C5ENW0"/>
<dbReference type="NCBIfam" id="TIGR00277">
    <property type="entry name" value="HDIG"/>
    <property type="match status" value="1"/>
</dbReference>
<reference evidence="4" key="1">
    <citation type="journal article" date="2020" name="mSystems">
        <title>Genome- and Community-Level Interaction Insights into Carbon Utilization and Element Cycling Functions of Hydrothermarchaeota in Hydrothermal Sediment.</title>
        <authorList>
            <person name="Zhou Z."/>
            <person name="Liu Y."/>
            <person name="Xu W."/>
            <person name="Pan J."/>
            <person name="Luo Z.H."/>
            <person name="Li M."/>
        </authorList>
    </citation>
    <scope>NUCLEOTIDE SEQUENCE [LARGE SCALE GENOMIC DNA]</scope>
    <source>
        <strain evidence="4">SpSt-853</strain>
    </source>
</reference>
<comment type="caution">
    <text evidence="4">The sequence shown here is derived from an EMBL/GenBank/DDBJ whole genome shotgun (WGS) entry which is preliminary data.</text>
</comment>
<dbReference type="CDD" id="cd00077">
    <property type="entry name" value="HDc"/>
    <property type="match status" value="1"/>
</dbReference>
<keyword evidence="2" id="KW-0472">Membrane</keyword>
<name>A0A7C5ENW0_9BACT</name>
<feature type="region of interest" description="Disordered" evidence="1">
    <location>
        <begin position="803"/>
        <end position="840"/>
    </location>
</feature>
<accession>A0A7C5ENW0</accession>
<organism evidence="4">
    <name type="scientific">Desulfobacca acetoxidans</name>
    <dbReference type="NCBI Taxonomy" id="60893"/>
    <lineage>
        <taxon>Bacteria</taxon>
        <taxon>Pseudomonadati</taxon>
        <taxon>Thermodesulfobacteriota</taxon>
        <taxon>Desulfobaccia</taxon>
        <taxon>Desulfobaccales</taxon>
        <taxon>Desulfobaccaceae</taxon>
        <taxon>Desulfobacca</taxon>
    </lineage>
</organism>